<dbReference type="KEGG" id="snep:Enr13x_27460"/>
<feature type="region of interest" description="Disordered" evidence="1">
    <location>
        <begin position="509"/>
        <end position="540"/>
    </location>
</feature>
<protein>
    <recommendedName>
        <fullName evidence="4">Glycoside hydrolase family 38 N-terminal domain-containing protein</fullName>
    </recommendedName>
</protein>
<evidence type="ECO:0000313" key="2">
    <source>
        <dbReference type="EMBL" id="QDV42895.1"/>
    </source>
</evidence>
<evidence type="ECO:0008006" key="4">
    <source>
        <dbReference type="Google" id="ProtNLM"/>
    </source>
</evidence>
<proteinExistence type="predicted"/>
<accession>A0A518HPX7</accession>
<name>A0A518HPX7_9BACT</name>
<dbReference type="AlphaFoldDB" id="A0A518HPX7"/>
<organism evidence="2 3">
    <name type="scientific">Stieleria neptunia</name>
    <dbReference type="NCBI Taxonomy" id="2527979"/>
    <lineage>
        <taxon>Bacteria</taxon>
        <taxon>Pseudomonadati</taxon>
        <taxon>Planctomycetota</taxon>
        <taxon>Planctomycetia</taxon>
        <taxon>Pirellulales</taxon>
        <taxon>Pirellulaceae</taxon>
        <taxon>Stieleria</taxon>
    </lineage>
</organism>
<evidence type="ECO:0000256" key="1">
    <source>
        <dbReference type="SAM" id="MobiDB-lite"/>
    </source>
</evidence>
<keyword evidence="3" id="KW-1185">Reference proteome</keyword>
<dbReference type="Proteomes" id="UP000319004">
    <property type="component" value="Chromosome"/>
</dbReference>
<evidence type="ECO:0000313" key="3">
    <source>
        <dbReference type="Proteomes" id="UP000319004"/>
    </source>
</evidence>
<gene>
    <name evidence="2" type="ORF">Enr13x_27460</name>
</gene>
<reference evidence="2 3" key="1">
    <citation type="submission" date="2019-03" db="EMBL/GenBank/DDBJ databases">
        <title>Deep-cultivation of Planctomycetes and their phenomic and genomic characterization uncovers novel biology.</title>
        <authorList>
            <person name="Wiegand S."/>
            <person name="Jogler M."/>
            <person name="Boedeker C."/>
            <person name="Pinto D."/>
            <person name="Vollmers J."/>
            <person name="Rivas-Marin E."/>
            <person name="Kohn T."/>
            <person name="Peeters S.H."/>
            <person name="Heuer A."/>
            <person name="Rast P."/>
            <person name="Oberbeckmann S."/>
            <person name="Bunk B."/>
            <person name="Jeske O."/>
            <person name="Meyerdierks A."/>
            <person name="Storesund J.E."/>
            <person name="Kallscheuer N."/>
            <person name="Luecker S."/>
            <person name="Lage O.M."/>
            <person name="Pohl T."/>
            <person name="Merkel B.J."/>
            <person name="Hornburger P."/>
            <person name="Mueller R.-W."/>
            <person name="Bruemmer F."/>
            <person name="Labrenz M."/>
            <person name="Spormann A.M."/>
            <person name="Op den Camp H."/>
            <person name="Overmann J."/>
            <person name="Amann R."/>
            <person name="Jetten M.S.M."/>
            <person name="Mascher T."/>
            <person name="Medema M.H."/>
            <person name="Devos D.P."/>
            <person name="Kaster A.-K."/>
            <person name="Ovreas L."/>
            <person name="Rohde M."/>
            <person name="Galperin M.Y."/>
            <person name="Jogler C."/>
        </authorList>
    </citation>
    <scope>NUCLEOTIDE SEQUENCE [LARGE SCALE GENOMIC DNA]</scope>
    <source>
        <strain evidence="2 3">Enr13</strain>
    </source>
</reference>
<dbReference type="EMBL" id="CP037423">
    <property type="protein sequence ID" value="QDV42895.1"/>
    <property type="molecule type" value="Genomic_DNA"/>
</dbReference>
<sequence length="979" mass="104571">MAPFDECSVLLPSATLEDFPAGGPDSDARSLLAGWTILWHPLLLAQTEQIPTWYRADTPPNPEGPRVIVVPDPSLKQIPADFRRKCDGNPDCTWVTGADRAEMLAALGIDPAAPRCAALPSATRSLGVEDFYAAGYLSLQIQIMTRRLRYTSNLDELHLQNRIVAAAKAFCDRDATSAAEALHDVFDSLSEERDHYFSSDPHLVDLTLLTPSVLKSATEAGWLERFQASATADNDGDGVLGTPRNLLVDGAVAAEVRAAKDAPQHDERFDRFRQLLSLDTVGWAGGGWNGGDSNALDAMTMASARHLFESGTALAAAAIGQTPSVYARLSGMTPVDLVPALAALGYQGVIPIDFTAGTGFGDESKVIVSGGHKEVEALTAKPMDAASDAAFLALGAHLGELIDTGEVATALLVHWPDRVCDSFLDLCRAATWSVAMGRFWTLERYFTDGERPYHHGSLDAISKHAAAEIAQQVIDPKSDTSLGAMAESFCHTVRTEARRTLRAIATLAKPSLLDDQQPDDEQADDAHSESAGGSPDSHDRADDHQLIAQLVGVTPSTDDRIAKDALCFNAQGVATRRQTQLQGGSPANEKFVYAATAAGGGGCDVTFDVPAMGFTRLSATKPVKKQGLLKRLTGGEKGIAEHAVLKNEFMAVALDETGGSLSGVFSASRGNRLSMRLVAAADLSGDKEGGTMVCKRMEVTQSDRALGEITASGELHDNDGKTIAEFSLRYRLRRGSRLLEVDGTLHPKTKIEIESEGAFWKNYFAVRTAVAGEAAILRPLVRDKVHSASSKKFVAPLGVLIDEAEKQTLVAGYGLPLHRKVADRFLDTVIGVPTGTEAIPFRVTFAFDCPSPVAVARSCIAPAEAFAIDSSESGSPTGVTSQAWLVHVSSTDVLVTEMKTARRSDGKLAVRMQVVQTRPKTSKVKLQFCAVAEAAFIADITGIERSLEDLPQDVGCEDGVVTFSLGNHQAIDLVVVFDI</sequence>